<reference evidence="3" key="2">
    <citation type="submission" date="2020-05" db="UniProtKB">
        <authorList>
            <consortium name="EnsemblMetazoa"/>
        </authorList>
    </citation>
    <scope>IDENTIFICATION</scope>
    <source>
        <strain evidence="3">IAEA</strain>
    </source>
</reference>
<dbReference type="VEuPathDB" id="VectorBase:GPPI023549"/>
<evidence type="ECO:0000256" key="1">
    <source>
        <dbReference type="SAM" id="Phobius"/>
    </source>
</evidence>
<evidence type="ECO:0000259" key="2">
    <source>
        <dbReference type="PROSITE" id="PS51020"/>
    </source>
</evidence>
<keyword evidence="1" id="KW-1133">Transmembrane helix</keyword>
<organism evidence="3 4">
    <name type="scientific">Glossina palpalis gambiensis</name>
    <dbReference type="NCBI Taxonomy" id="67801"/>
    <lineage>
        <taxon>Eukaryota</taxon>
        <taxon>Metazoa</taxon>
        <taxon>Ecdysozoa</taxon>
        <taxon>Arthropoda</taxon>
        <taxon>Hexapoda</taxon>
        <taxon>Insecta</taxon>
        <taxon>Pterygota</taxon>
        <taxon>Neoptera</taxon>
        <taxon>Endopterygota</taxon>
        <taxon>Diptera</taxon>
        <taxon>Brachycera</taxon>
        <taxon>Muscomorpha</taxon>
        <taxon>Hippoboscoidea</taxon>
        <taxon>Glossinidae</taxon>
        <taxon>Glossina</taxon>
    </lineage>
</organism>
<dbReference type="InterPro" id="IPR009465">
    <property type="entry name" value="Spondin_N"/>
</dbReference>
<dbReference type="GO" id="GO:0007155">
    <property type="term" value="P:cell adhesion"/>
    <property type="evidence" value="ECO:0007669"/>
    <property type="project" value="TreeGrafter"/>
</dbReference>
<keyword evidence="4" id="KW-1185">Reference proteome</keyword>
<dbReference type="GO" id="GO:0031012">
    <property type="term" value="C:extracellular matrix"/>
    <property type="evidence" value="ECO:0007669"/>
    <property type="project" value="TreeGrafter"/>
</dbReference>
<protein>
    <recommendedName>
        <fullName evidence="2">Spondin domain-containing protein</fullName>
    </recommendedName>
</protein>
<dbReference type="InterPro" id="IPR051418">
    <property type="entry name" value="Spondin/Thrombospondin_T1"/>
</dbReference>
<sequence length="271" mass="31073">MKCAATAVAKNEKVRHFGANVAHNCITHDIPLILEFSMKITMIMPVYIVSQFQQTRLNSGNVFFGCTTGDAGFETQAMPASRDDWTALCSSCRANKRVNVATLTKLEGGRQCNALDYDLYPWDAGTDSGITYMSPNLEIQPRERMYRITTMYTEDPRAPFYNSKSRDVIRNLAECHVTGYSEFSLCSVHCGKGIRMGTRHYLQPEKAEAPMRTRQLSHEKPTRYNIRIGAYLTVFYFIPLGYTRVHWWLHRHFAQREADLTRNSTIEFILT</sequence>
<dbReference type="STRING" id="67801.A0A1B0BA15"/>
<keyword evidence="1" id="KW-0472">Membrane</keyword>
<dbReference type="PANTHER" id="PTHR11311:SF23">
    <property type="entry name" value="SPONDIN-1"/>
    <property type="match status" value="1"/>
</dbReference>
<dbReference type="PANTHER" id="PTHR11311">
    <property type="entry name" value="SPONDIN"/>
    <property type="match status" value="1"/>
</dbReference>
<dbReference type="EMBL" id="JXJN01010674">
    <property type="status" value="NOT_ANNOTATED_CDS"/>
    <property type="molecule type" value="Genomic_DNA"/>
</dbReference>
<dbReference type="EMBL" id="JXJN01010675">
    <property type="status" value="NOT_ANNOTATED_CDS"/>
    <property type="molecule type" value="Genomic_DNA"/>
</dbReference>
<dbReference type="Pfam" id="PF06468">
    <property type="entry name" value="Spond_N"/>
    <property type="match status" value="1"/>
</dbReference>
<evidence type="ECO:0000313" key="4">
    <source>
        <dbReference type="Proteomes" id="UP000092460"/>
    </source>
</evidence>
<dbReference type="InterPro" id="IPR036383">
    <property type="entry name" value="TSP1_rpt_sf"/>
</dbReference>
<keyword evidence="1" id="KW-0812">Transmembrane</keyword>
<name>A0A1B0BA15_9MUSC</name>
<evidence type="ECO:0000313" key="3">
    <source>
        <dbReference type="EnsemblMetazoa" id="GPPI023549-PA"/>
    </source>
</evidence>
<dbReference type="Proteomes" id="UP000092460">
    <property type="component" value="Unassembled WGS sequence"/>
</dbReference>
<feature type="domain" description="Spondin" evidence="2">
    <location>
        <begin position="1"/>
        <end position="156"/>
    </location>
</feature>
<dbReference type="PROSITE" id="PS51020">
    <property type="entry name" value="SPONDIN"/>
    <property type="match status" value="1"/>
</dbReference>
<accession>A0A1B0BA15</accession>
<dbReference type="Gene3D" id="2.20.100.10">
    <property type="entry name" value="Thrombospondin type-1 (TSP1) repeat"/>
    <property type="match status" value="1"/>
</dbReference>
<dbReference type="EMBL" id="JXJN01010677">
    <property type="status" value="NOT_ANNOTATED_CDS"/>
    <property type="molecule type" value="Genomic_DNA"/>
</dbReference>
<dbReference type="AlphaFoldDB" id="A0A1B0BA15"/>
<proteinExistence type="predicted"/>
<dbReference type="EnsemblMetazoa" id="GPPI023549-RA">
    <property type="protein sequence ID" value="GPPI023549-PA"/>
    <property type="gene ID" value="GPPI023549"/>
</dbReference>
<feature type="transmembrane region" description="Helical" evidence="1">
    <location>
        <begin position="224"/>
        <end position="242"/>
    </location>
</feature>
<dbReference type="SUPFAM" id="SSF82895">
    <property type="entry name" value="TSP-1 type 1 repeat"/>
    <property type="match status" value="1"/>
</dbReference>
<reference evidence="4" key="1">
    <citation type="submission" date="2015-01" db="EMBL/GenBank/DDBJ databases">
        <authorList>
            <person name="Aksoy S."/>
            <person name="Warren W."/>
            <person name="Wilson R.K."/>
        </authorList>
    </citation>
    <scope>NUCLEOTIDE SEQUENCE [LARGE SCALE GENOMIC DNA]</scope>
    <source>
        <strain evidence="4">IAEA</strain>
    </source>
</reference>
<dbReference type="EMBL" id="JXJN01010676">
    <property type="status" value="NOT_ANNOTATED_CDS"/>
    <property type="molecule type" value="Genomic_DNA"/>
</dbReference>